<evidence type="ECO:0000256" key="1">
    <source>
        <dbReference type="ARBA" id="ARBA00004613"/>
    </source>
</evidence>
<comment type="catalytic activity">
    <reaction evidence="9 10">
        <text>L-arginyl-[protein] + NAD(+) = N(omega)-(ADP-D-ribosyl)-L-arginyl-[protein] + nicotinamide + H(+)</text>
        <dbReference type="Rhea" id="RHEA:19149"/>
        <dbReference type="Rhea" id="RHEA-COMP:10532"/>
        <dbReference type="Rhea" id="RHEA-COMP:15087"/>
        <dbReference type="ChEBI" id="CHEBI:15378"/>
        <dbReference type="ChEBI" id="CHEBI:17154"/>
        <dbReference type="ChEBI" id="CHEBI:29965"/>
        <dbReference type="ChEBI" id="CHEBI:57540"/>
        <dbReference type="ChEBI" id="CHEBI:142554"/>
        <dbReference type="EC" id="2.4.2.31"/>
    </reaction>
</comment>
<dbReference type="PANTHER" id="PTHR10339:SF25">
    <property type="entry name" value="SECRETED EXOENZYME S"/>
    <property type="match status" value="1"/>
</dbReference>
<keyword evidence="10" id="KW-0520">NAD</keyword>
<dbReference type="AlphaFoldDB" id="A0A820R9Y1"/>
<name>A0A820R9Y1_9BILA</name>
<dbReference type="SUPFAM" id="SSF56399">
    <property type="entry name" value="ADP-ribosylation"/>
    <property type="match status" value="1"/>
</dbReference>
<keyword evidence="4" id="KW-0800">Toxin</keyword>
<accession>A0A820R9Y1</accession>
<keyword evidence="7" id="KW-0548">Nucleotidyltransferase</keyword>
<evidence type="ECO:0000256" key="10">
    <source>
        <dbReference type="RuleBase" id="RU361228"/>
    </source>
</evidence>
<evidence type="ECO:0000256" key="3">
    <source>
        <dbReference type="ARBA" id="ARBA00022525"/>
    </source>
</evidence>
<dbReference type="GO" id="GO:0016779">
    <property type="term" value="F:nucleotidyltransferase activity"/>
    <property type="evidence" value="ECO:0007669"/>
    <property type="project" value="UniProtKB-KW"/>
</dbReference>
<gene>
    <name evidence="11" type="ORF">OKA104_LOCUS53136</name>
</gene>
<dbReference type="InterPro" id="IPR000768">
    <property type="entry name" value="ART"/>
</dbReference>
<protein>
    <recommendedName>
        <fullName evidence="10">NAD(P)(+)--arginine ADP-ribosyltransferase</fullName>
        <ecNumber evidence="10">2.4.2.31</ecNumber>
    </recommendedName>
    <alternativeName>
        <fullName evidence="10">Mono(ADP-ribosyl)transferase</fullName>
    </alternativeName>
</protein>
<dbReference type="Proteomes" id="UP000663881">
    <property type="component" value="Unassembled WGS sequence"/>
</dbReference>
<keyword evidence="5 10" id="KW-0328">Glycosyltransferase</keyword>
<dbReference type="GO" id="GO:0003950">
    <property type="term" value="F:NAD+ poly-ADP-ribosyltransferase activity"/>
    <property type="evidence" value="ECO:0007669"/>
    <property type="project" value="TreeGrafter"/>
</dbReference>
<organism evidence="11 12">
    <name type="scientific">Adineta steineri</name>
    <dbReference type="NCBI Taxonomy" id="433720"/>
    <lineage>
        <taxon>Eukaryota</taxon>
        <taxon>Metazoa</taxon>
        <taxon>Spiralia</taxon>
        <taxon>Gnathifera</taxon>
        <taxon>Rotifera</taxon>
        <taxon>Eurotatoria</taxon>
        <taxon>Bdelloidea</taxon>
        <taxon>Adinetida</taxon>
        <taxon>Adinetidae</taxon>
        <taxon>Adineta</taxon>
    </lineage>
</organism>
<evidence type="ECO:0000256" key="6">
    <source>
        <dbReference type="ARBA" id="ARBA00022679"/>
    </source>
</evidence>
<dbReference type="InterPro" id="IPR050999">
    <property type="entry name" value="ADP-ribosyltransferase_ARG"/>
</dbReference>
<evidence type="ECO:0000256" key="4">
    <source>
        <dbReference type="ARBA" id="ARBA00022656"/>
    </source>
</evidence>
<dbReference type="GO" id="GO:0005576">
    <property type="term" value="C:extracellular region"/>
    <property type="evidence" value="ECO:0007669"/>
    <property type="project" value="UniProtKB-SubCell"/>
</dbReference>
<proteinExistence type="inferred from homology"/>
<keyword evidence="10" id="KW-0521">NADP</keyword>
<dbReference type="GO" id="GO:0090729">
    <property type="term" value="F:toxin activity"/>
    <property type="evidence" value="ECO:0007669"/>
    <property type="project" value="UniProtKB-KW"/>
</dbReference>
<dbReference type="EMBL" id="CAJOAY010032413">
    <property type="protein sequence ID" value="CAF4432082.1"/>
    <property type="molecule type" value="Genomic_DNA"/>
</dbReference>
<dbReference type="GO" id="GO:0106274">
    <property type="term" value="F:NAD+-protein-arginine ADP-ribosyltransferase activity"/>
    <property type="evidence" value="ECO:0007669"/>
    <property type="project" value="UniProtKB-EC"/>
</dbReference>
<comment type="caution">
    <text evidence="11">The sequence shown here is derived from an EMBL/GenBank/DDBJ whole genome shotgun (WGS) entry which is preliminary data.</text>
</comment>
<sequence>WDESAAIYLYTMSSPFFSSLNKRLRAEDRHALKPWFAFLKLFLTALEKLPSTKVSVWRAVSCDVGSYYVANDMTIWWSVNSTSTDPNVIKMFLGETSTLFHIDAIYGKTISDYSAMPDEKEVILIPGTYLEVKSNPFNYLDHLFVVQMKEFTTEEYIQR</sequence>
<dbReference type="PANTHER" id="PTHR10339">
    <property type="entry name" value="ADP-RIBOSYLTRANSFERASE"/>
    <property type="match status" value="1"/>
</dbReference>
<comment type="subcellular location">
    <subcellularLocation>
        <location evidence="1">Secreted</location>
    </subcellularLocation>
</comment>
<evidence type="ECO:0000256" key="2">
    <source>
        <dbReference type="ARBA" id="ARBA00009558"/>
    </source>
</evidence>
<evidence type="ECO:0000256" key="8">
    <source>
        <dbReference type="ARBA" id="ARBA00023026"/>
    </source>
</evidence>
<evidence type="ECO:0000256" key="7">
    <source>
        <dbReference type="ARBA" id="ARBA00022695"/>
    </source>
</evidence>
<dbReference type="PROSITE" id="PS51996">
    <property type="entry name" value="TR_MART"/>
    <property type="match status" value="1"/>
</dbReference>
<evidence type="ECO:0000256" key="9">
    <source>
        <dbReference type="ARBA" id="ARBA00047597"/>
    </source>
</evidence>
<dbReference type="Pfam" id="PF01129">
    <property type="entry name" value="ART"/>
    <property type="match status" value="1"/>
</dbReference>
<keyword evidence="3" id="KW-0964">Secreted</keyword>
<comment type="similarity">
    <text evidence="2 10">Belongs to the Arg-specific ADP-ribosyltransferase family.</text>
</comment>
<evidence type="ECO:0000313" key="12">
    <source>
        <dbReference type="Proteomes" id="UP000663881"/>
    </source>
</evidence>
<evidence type="ECO:0000256" key="5">
    <source>
        <dbReference type="ARBA" id="ARBA00022676"/>
    </source>
</evidence>
<evidence type="ECO:0000313" key="11">
    <source>
        <dbReference type="EMBL" id="CAF4432082.1"/>
    </source>
</evidence>
<feature type="non-terminal residue" evidence="11">
    <location>
        <position position="1"/>
    </location>
</feature>
<dbReference type="Gene3D" id="3.90.176.10">
    <property type="entry name" value="Toxin ADP-ribosyltransferase, Chain A, domain 1"/>
    <property type="match status" value="1"/>
</dbReference>
<feature type="non-terminal residue" evidence="11">
    <location>
        <position position="159"/>
    </location>
</feature>
<dbReference type="EC" id="2.4.2.31" evidence="10"/>
<keyword evidence="6 10" id="KW-0808">Transferase</keyword>
<reference evidence="11" key="1">
    <citation type="submission" date="2021-02" db="EMBL/GenBank/DDBJ databases">
        <authorList>
            <person name="Nowell W R."/>
        </authorList>
    </citation>
    <scope>NUCLEOTIDE SEQUENCE</scope>
</reference>
<keyword evidence="8" id="KW-0843">Virulence</keyword>